<dbReference type="Proteomes" id="UP000696280">
    <property type="component" value="Unassembled WGS sequence"/>
</dbReference>
<accession>A0A9N9KZL4</accession>
<dbReference type="AlphaFoldDB" id="A0A9N9KZL4"/>
<evidence type="ECO:0000313" key="2">
    <source>
        <dbReference type="EMBL" id="CAG8955638.1"/>
    </source>
</evidence>
<keyword evidence="3" id="KW-1185">Reference proteome</keyword>
<comment type="caution">
    <text evidence="2">The sequence shown here is derived from an EMBL/GenBank/DDBJ whole genome shotgun (WGS) entry which is preliminary data.</text>
</comment>
<evidence type="ECO:0000313" key="3">
    <source>
        <dbReference type="Proteomes" id="UP000696280"/>
    </source>
</evidence>
<feature type="region of interest" description="Disordered" evidence="1">
    <location>
        <begin position="1"/>
        <end position="27"/>
    </location>
</feature>
<organism evidence="2 3">
    <name type="scientific">Hymenoscyphus fraxineus</name>
    <dbReference type="NCBI Taxonomy" id="746836"/>
    <lineage>
        <taxon>Eukaryota</taxon>
        <taxon>Fungi</taxon>
        <taxon>Dikarya</taxon>
        <taxon>Ascomycota</taxon>
        <taxon>Pezizomycotina</taxon>
        <taxon>Leotiomycetes</taxon>
        <taxon>Helotiales</taxon>
        <taxon>Helotiaceae</taxon>
        <taxon>Hymenoscyphus</taxon>
    </lineage>
</organism>
<dbReference type="EMBL" id="CAJVRL010000064">
    <property type="protein sequence ID" value="CAG8955638.1"/>
    <property type="molecule type" value="Genomic_DNA"/>
</dbReference>
<sequence length="101" mass="9993">MSGNPFAGGSQSSGFFSGGSGGGGKCSSYPSTYLVSRISRELIARVDSETGTSGAPNGSQLLDTFMVSGVGLAGGPVDAVVKAEYLSPGGGQFASPVSFQF</sequence>
<evidence type="ECO:0000256" key="1">
    <source>
        <dbReference type="SAM" id="MobiDB-lite"/>
    </source>
</evidence>
<gene>
    <name evidence="2" type="ORF">HYFRA_00009592</name>
</gene>
<proteinExistence type="predicted"/>
<reference evidence="2" key="1">
    <citation type="submission" date="2021-07" db="EMBL/GenBank/DDBJ databases">
        <authorList>
            <person name="Durling M."/>
        </authorList>
    </citation>
    <scope>NUCLEOTIDE SEQUENCE</scope>
</reference>
<name>A0A9N9KZL4_9HELO</name>
<feature type="compositionally biased region" description="Gly residues" evidence="1">
    <location>
        <begin position="16"/>
        <end position="25"/>
    </location>
</feature>
<protein>
    <submittedName>
        <fullName evidence="2">Uncharacterized protein</fullName>
    </submittedName>
</protein>